<gene>
    <name evidence="1" type="ORF">DM484_03785</name>
</gene>
<accession>A0A2W4TNC6</accession>
<dbReference type="Proteomes" id="UP000249396">
    <property type="component" value="Unassembled WGS sequence"/>
</dbReference>
<dbReference type="EMBL" id="QJPH01000176">
    <property type="protein sequence ID" value="PZN83797.1"/>
    <property type="molecule type" value="Genomic_DNA"/>
</dbReference>
<dbReference type="SUPFAM" id="SSF55729">
    <property type="entry name" value="Acyl-CoA N-acyltransferases (Nat)"/>
    <property type="match status" value="1"/>
</dbReference>
<keyword evidence="1" id="KW-0808">Transferase</keyword>
<evidence type="ECO:0000313" key="1">
    <source>
        <dbReference type="EMBL" id="PZN83797.1"/>
    </source>
</evidence>
<reference evidence="1 2" key="1">
    <citation type="journal article" date="2018" name="Aquat. Microb. Ecol.">
        <title>Gammaproteobacterial methanotrophs dominate.</title>
        <authorList>
            <person name="Rissanen A.J."/>
            <person name="Saarenheimo J."/>
            <person name="Tiirola M."/>
            <person name="Peura S."/>
            <person name="Aalto S.L."/>
            <person name="Karvinen A."/>
            <person name="Nykanen H."/>
        </authorList>
    </citation>
    <scope>NUCLEOTIDE SEQUENCE [LARGE SCALE GENOMIC DNA]</scope>
    <source>
        <strain evidence="1">AMbin10</strain>
    </source>
</reference>
<name>A0A2W4TNC6_9GAMM</name>
<proteinExistence type="predicted"/>
<dbReference type="Gene3D" id="3.40.630.30">
    <property type="match status" value="1"/>
</dbReference>
<evidence type="ECO:0000313" key="2">
    <source>
        <dbReference type="Proteomes" id="UP000249396"/>
    </source>
</evidence>
<sequence>MTDIAIKKLSGEAVEPWIADLARLRIAVFRDFPYLYDGTAEYEENYLQTYVRSQASIVVLALDGDQVIGASTGLPMQDETAEFQQPFIDKGFDPAKVFYCAESVLLKEYRGRGVYKQFFSGREDHARQLGRFDWLSFCCVQRPDNHPLRPNDYVPLDAIWTKFGYVKNTGLRTSYAWKDVDQVEETPHEMVFWLKPIQDSPS</sequence>
<dbReference type="GO" id="GO:0016740">
    <property type="term" value="F:transferase activity"/>
    <property type="evidence" value="ECO:0007669"/>
    <property type="project" value="UniProtKB-KW"/>
</dbReference>
<comment type="caution">
    <text evidence="1">The sequence shown here is derived from an EMBL/GenBank/DDBJ whole genome shotgun (WGS) entry which is preliminary data.</text>
</comment>
<protein>
    <submittedName>
        <fullName evidence="1">GNAT family N-acetyltransferase</fullName>
    </submittedName>
</protein>
<organism evidence="1 2">
    <name type="scientific">Candidatus Methylumidiphilus alinenensis</name>
    <dbReference type="NCBI Taxonomy" id="2202197"/>
    <lineage>
        <taxon>Bacteria</taxon>
        <taxon>Pseudomonadati</taxon>
        <taxon>Pseudomonadota</taxon>
        <taxon>Gammaproteobacteria</taxon>
        <taxon>Methylococcales</taxon>
        <taxon>Candidatus Methylumidiphilus</taxon>
    </lineage>
</organism>
<dbReference type="AlphaFoldDB" id="A0A2W4TNC6"/>
<dbReference type="InterPro" id="IPR016181">
    <property type="entry name" value="Acyl_CoA_acyltransferase"/>
</dbReference>